<dbReference type="GO" id="GO:0046872">
    <property type="term" value="F:metal ion binding"/>
    <property type="evidence" value="ECO:0007669"/>
    <property type="project" value="UniProtKB-KW"/>
</dbReference>
<dbReference type="InterPro" id="IPR039650">
    <property type="entry name" value="HdrA-like"/>
</dbReference>
<gene>
    <name evidence="5" type="ORF">S01H4_51748</name>
</gene>
<proteinExistence type="predicted"/>
<keyword evidence="1" id="KW-0479">Metal-binding</keyword>
<name>X1D196_9ZZZZ</name>
<dbReference type="GO" id="GO:0051536">
    <property type="term" value="F:iron-sulfur cluster binding"/>
    <property type="evidence" value="ECO:0007669"/>
    <property type="project" value="UniProtKB-KW"/>
</dbReference>
<dbReference type="PANTHER" id="PTHR43498">
    <property type="entry name" value="FERREDOXIN:COB-COM HETERODISULFIDE REDUCTASE SUBUNIT A"/>
    <property type="match status" value="1"/>
</dbReference>
<organism evidence="5">
    <name type="scientific">marine sediment metagenome</name>
    <dbReference type="NCBI Taxonomy" id="412755"/>
    <lineage>
        <taxon>unclassified sequences</taxon>
        <taxon>metagenomes</taxon>
        <taxon>ecological metagenomes</taxon>
    </lineage>
</organism>
<dbReference type="EMBL" id="BART01029503">
    <property type="protein sequence ID" value="GAH02000.1"/>
    <property type="molecule type" value="Genomic_DNA"/>
</dbReference>
<dbReference type="PANTHER" id="PTHR43498:SF1">
    <property type="entry name" value="COB--COM HETERODISULFIDE REDUCTASE IRON-SULFUR SUBUNIT A"/>
    <property type="match status" value="1"/>
</dbReference>
<evidence type="ECO:0000313" key="5">
    <source>
        <dbReference type="EMBL" id="GAH02000.1"/>
    </source>
</evidence>
<evidence type="ECO:0000256" key="4">
    <source>
        <dbReference type="ARBA" id="ARBA00023014"/>
    </source>
</evidence>
<dbReference type="GO" id="GO:0016491">
    <property type="term" value="F:oxidoreductase activity"/>
    <property type="evidence" value="ECO:0007669"/>
    <property type="project" value="UniProtKB-KW"/>
</dbReference>
<dbReference type="SUPFAM" id="SSF51971">
    <property type="entry name" value="Nucleotide-binding domain"/>
    <property type="match status" value="1"/>
</dbReference>
<protein>
    <submittedName>
        <fullName evidence="5">Uncharacterized protein</fullName>
    </submittedName>
</protein>
<evidence type="ECO:0000256" key="3">
    <source>
        <dbReference type="ARBA" id="ARBA00023004"/>
    </source>
</evidence>
<feature type="non-terminal residue" evidence="5">
    <location>
        <position position="268"/>
    </location>
</feature>
<keyword evidence="2" id="KW-0560">Oxidoreductase</keyword>
<reference evidence="5" key="1">
    <citation type="journal article" date="2014" name="Front. Microbiol.">
        <title>High frequency of phylogenetically diverse reductive dehalogenase-homologous genes in deep subseafloor sedimentary metagenomes.</title>
        <authorList>
            <person name="Kawai M."/>
            <person name="Futagami T."/>
            <person name="Toyoda A."/>
            <person name="Takaki Y."/>
            <person name="Nishi S."/>
            <person name="Hori S."/>
            <person name="Arai W."/>
            <person name="Tsubouchi T."/>
            <person name="Morono Y."/>
            <person name="Uchiyama I."/>
            <person name="Ito T."/>
            <person name="Fujiyama A."/>
            <person name="Inagaki F."/>
            <person name="Takami H."/>
        </authorList>
    </citation>
    <scope>NUCLEOTIDE SEQUENCE</scope>
    <source>
        <strain evidence="5">Expedition CK06-06</strain>
    </source>
</reference>
<feature type="non-terminal residue" evidence="5">
    <location>
        <position position="1"/>
    </location>
</feature>
<comment type="caution">
    <text evidence="5">The sequence shown here is derived from an EMBL/GenBank/DDBJ whole genome shotgun (WGS) entry which is preliminary data.</text>
</comment>
<keyword evidence="4" id="KW-0411">Iron-sulfur</keyword>
<keyword evidence="3" id="KW-0408">Iron</keyword>
<dbReference type="AlphaFoldDB" id="X1D196"/>
<sequence length="268" mass="29749">QYDLVVLSVGIQPPELAKKLNSKFGIKLNEHGFCWTDTFKPVESSKEGIFVCGPFTEPKDIPETVTQAGGAASKVLSLLSEARGTLIKDKEYPPEKDVTGQDPRIGVFICHCGSNIAGVVDVSQVVEYAKTLPDVVYAENNLYTCSNDTQERIKDLIKEHNLNRVVVASCTPRTHEPLFRNTVREARLNSYLFEMANIRDQCSWVHMQEPERATQKSKDLVRMAVSKVRLLEPLQRRKVSVNHSALVIGGGLSGMSAAMEIAEQGYEV</sequence>
<evidence type="ECO:0000256" key="2">
    <source>
        <dbReference type="ARBA" id="ARBA00023002"/>
    </source>
</evidence>
<accession>X1D196</accession>
<evidence type="ECO:0000256" key="1">
    <source>
        <dbReference type="ARBA" id="ARBA00022723"/>
    </source>
</evidence>